<evidence type="ECO:0000256" key="4">
    <source>
        <dbReference type="ARBA" id="ARBA00023136"/>
    </source>
</evidence>
<comment type="subcellular location">
    <subcellularLocation>
        <location evidence="1">Membrane</location>
        <topology evidence="1">Multi-pass membrane protein</topology>
    </subcellularLocation>
</comment>
<protein>
    <submittedName>
        <fullName evidence="8">Uncharacterized protein LOC110975504 isoform X1</fullName>
    </submittedName>
</protein>
<dbReference type="GeneID" id="110975504"/>
<proteinExistence type="inferred from homology"/>
<evidence type="ECO:0000256" key="3">
    <source>
        <dbReference type="ARBA" id="ARBA00022989"/>
    </source>
</evidence>
<dbReference type="OrthoDB" id="10441696at2759"/>
<dbReference type="PANTHER" id="PTHR31872">
    <property type="entry name" value="TRANSMEMBRANE PROTEIN 179"/>
    <property type="match status" value="1"/>
</dbReference>
<accession>A0A8B7XV16</accession>
<keyword evidence="4 6" id="KW-0472">Membrane</keyword>
<sequence length="221" mass="24943">MGRVVKPFVVVEIFFLVVAFAAALTVVVPLWETQDQFPKVKCLPYTSVDYIFNPPHYWGSITVTPPDSNGTCNYCIFSEIAVAVVALFSIVYRIVTVCDQKYDMSFLRTISVPIYLLCTLSALVEGVILQVGVNRFLAMIMTYKTGDEKTKTCYIVQAGLQRAAESSSLNLTLNFCTEFNVATCEIWNNHQLTNQREEPRLNDVVPTLRMQSNGDHKPKYM</sequence>
<evidence type="ECO:0000313" key="8">
    <source>
        <dbReference type="RefSeq" id="XP_022083736.1"/>
    </source>
</evidence>
<evidence type="ECO:0000256" key="1">
    <source>
        <dbReference type="ARBA" id="ARBA00004141"/>
    </source>
</evidence>
<dbReference type="PANTHER" id="PTHR31872:SF4">
    <property type="entry name" value="TRANSMEMBRANE PROTEIN 179"/>
    <property type="match status" value="1"/>
</dbReference>
<dbReference type="InterPro" id="IPR029673">
    <property type="entry name" value="TMEM179"/>
</dbReference>
<comment type="similarity">
    <text evidence="5">Belongs to the TMEM179 family.</text>
</comment>
<dbReference type="KEGG" id="aplc:110975504"/>
<keyword evidence="2 6" id="KW-0812">Transmembrane</keyword>
<reference evidence="8" key="1">
    <citation type="submission" date="2025-08" db="UniProtKB">
        <authorList>
            <consortium name="RefSeq"/>
        </authorList>
    </citation>
    <scope>IDENTIFICATION</scope>
</reference>
<feature type="transmembrane region" description="Helical" evidence="6">
    <location>
        <begin position="114"/>
        <end position="133"/>
    </location>
</feature>
<evidence type="ECO:0000313" key="7">
    <source>
        <dbReference type="Proteomes" id="UP000694845"/>
    </source>
</evidence>
<dbReference type="AlphaFoldDB" id="A0A8B7XV16"/>
<gene>
    <name evidence="8" type="primary">LOC110975504</name>
</gene>
<evidence type="ECO:0000256" key="5">
    <source>
        <dbReference type="ARBA" id="ARBA00093776"/>
    </source>
</evidence>
<evidence type="ECO:0000256" key="2">
    <source>
        <dbReference type="ARBA" id="ARBA00022692"/>
    </source>
</evidence>
<dbReference type="Pfam" id="PF26158">
    <property type="entry name" value="Claudin_TMEM179-179B"/>
    <property type="match status" value="1"/>
</dbReference>
<dbReference type="InterPro" id="IPR059010">
    <property type="entry name" value="TMEM179-179B"/>
</dbReference>
<dbReference type="RefSeq" id="XP_022083736.1">
    <property type="nucleotide sequence ID" value="XM_022228044.1"/>
</dbReference>
<feature type="transmembrane region" description="Helical" evidence="6">
    <location>
        <begin position="74"/>
        <end position="94"/>
    </location>
</feature>
<feature type="transmembrane region" description="Helical" evidence="6">
    <location>
        <begin position="13"/>
        <end position="31"/>
    </location>
</feature>
<name>A0A8B7XV16_ACAPL</name>
<evidence type="ECO:0000256" key="6">
    <source>
        <dbReference type="SAM" id="Phobius"/>
    </source>
</evidence>
<keyword evidence="7" id="KW-1185">Reference proteome</keyword>
<organism evidence="7 8">
    <name type="scientific">Acanthaster planci</name>
    <name type="common">Crown-of-thorns starfish</name>
    <dbReference type="NCBI Taxonomy" id="133434"/>
    <lineage>
        <taxon>Eukaryota</taxon>
        <taxon>Metazoa</taxon>
        <taxon>Echinodermata</taxon>
        <taxon>Eleutherozoa</taxon>
        <taxon>Asterozoa</taxon>
        <taxon>Asteroidea</taxon>
        <taxon>Valvatacea</taxon>
        <taxon>Valvatida</taxon>
        <taxon>Acanthasteridae</taxon>
        <taxon>Acanthaster</taxon>
    </lineage>
</organism>
<keyword evidence="3 6" id="KW-1133">Transmembrane helix</keyword>
<dbReference type="Proteomes" id="UP000694845">
    <property type="component" value="Unplaced"/>
</dbReference>